<name>A0A1D9DXZ5_9MICO</name>
<keyword evidence="1" id="KW-0812">Transmembrane</keyword>
<keyword evidence="3" id="KW-1185">Reference proteome</keyword>
<evidence type="ECO:0000256" key="1">
    <source>
        <dbReference type="SAM" id="Phobius"/>
    </source>
</evidence>
<keyword evidence="1" id="KW-0472">Membrane</keyword>
<protein>
    <submittedName>
        <fullName evidence="2">Uncharacterized protein</fullName>
    </submittedName>
</protein>
<reference evidence="2 3" key="1">
    <citation type="journal article" date="2016" name="Biochim. Biophys. Acta">
        <title>Photochemical characterization of actinorhodopsin and its functional existence in the natural host.</title>
        <authorList>
            <person name="Nakamura S."/>
            <person name="Kikukawa T."/>
            <person name="Tamogami J."/>
            <person name="Kamiya M."/>
            <person name="Aizawa T."/>
            <person name="Hahn M.W."/>
            <person name="Ihara K."/>
            <person name="Kamo N."/>
            <person name="Demura M."/>
        </authorList>
    </citation>
    <scope>NUCLEOTIDE SEQUENCE [LARGE SCALE GENOMIC DNA]</scope>
    <source>
        <strain evidence="2 3">MWH-Dar1</strain>
    </source>
</reference>
<evidence type="ECO:0000313" key="2">
    <source>
        <dbReference type="EMBL" id="AOY55660.1"/>
    </source>
</evidence>
<dbReference type="AlphaFoldDB" id="A0A1D9DXZ5"/>
<gene>
    <name evidence="2" type="ORF">A4Z71_01220</name>
</gene>
<sequence>MNEEKKDQKIQEMSDWVELRDSWTRKRFDFQERWHGWKSPTGLGLGFALLSAGLFLLSLAWTNLVR</sequence>
<dbReference type="RefSeq" id="WP_070954171.1">
    <property type="nucleotide sequence ID" value="NZ_CP015208.1"/>
</dbReference>
<keyword evidence="1" id="KW-1133">Transmembrane helix</keyword>
<dbReference type="STRING" id="535712.A4Z71_01220"/>
<proteinExistence type="predicted"/>
<feature type="transmembrane region" description="Helical" evidence="1">
    <location>
        <begin position="42"/>
        <end position="61"/>
    </location>
</feature>
<dbReference type="EMBL" id="CP015208">
    <property type="protein sequence ID" value="AOY55660.1"/>
    <property type="molecule type" value="Genomic_DNA"/>
</dbReference>
<evidence type="ECO:0000313" key="3">
    <source>
        <dbReference type="Proteomes" id="UP000243784"/>
    </source>
</evidence>
<organism evidence="2 3">
    <name type="scientific">Candidatus Rhodoluna planktonica</name>
    <dbReference type="NCBI Taxonomy" id="535712"/>
    <lineage>
        <taxon>Bacteria</taxon>
        <taxon>Bacillati</taxon>
        <taxon>Actinomycetota</taxon>
        <taxon>Actinomycetes</taxon>
        <taxon>Micrococcales</taxon>
        <taxon>Microbacteriaceae</taxon>
        <taxon>Luna cluster</taxon>
        <taxon>Luna-1 subcluster</taxon>
        <taxon>Rhodoluna</taxon>
    </lineage>
</organism>
<accession>A0A1D9DXZ5</accession>
<dbReference type="Proteomes" id="UP000243784">
    <property type="component" value="Chromosome"/>
</dbReference>
<dbReference type="KEGG" id="rpla:A4Z71_01220"/>